<sequence length="657" mass="76914">MGKESIYSFHHIVPDELPYFGYKIHISATLTNYRELYGMVRPFLEDNRIAYKYIKKHEDIIHNFSVEETAAESGKYFTIYPKTHQDFLTLLEQLYDLIPVAYDGIYIMSDRAYRDSKVIFYRFGTIKMDVRYMEEGIPTLIGPNQEKWQDVQRSYFDLPSWIEDIQPEHIIQESYLSNNYLVTSSLSNKNGGNVYCGKSLRTETSVVLKEARPNVIYFDHCYKSDLRKIEYELSKKIDKHIAKPIEHVKEWLNDYYIYEDVKGEDFYEYAKKLTIFSYSSLSAQDRKENLHRFRQFLSLVDRLLQMIQYFHDKDLVLHDIHPNNIRVGDDDELYFIDLEHVYHYQSSPLVGIYNDVSLREWNVIDGKVADCHKIGNMLLYVLAKLQVSDGLSHEGDLLELLLNHYGISSNISLLIDYLFSEHATIRQAREILSAIEVTFFKDSFQLKNLEEMSIPTDIKAKTLRMRVQELAGDMSLFKESIDRLNGDLFKYLFHSEPSYGLDGSLGKLILCQDYSLPKEWLDYGLDYINKQLHANADGLFLPIGQNKLSPYVNNGSAGLIKVLIHVDQVKYKELILELAKGLRFEFAQFPSYHFGMLGIADALLDVCQLYSKEEYLVFVEKLVINASFFLAYNRISVSDFYPVWQRYMEVRHETNQV</sequence>
<dbReference type="InterPro" id="IPR000719">
    <property type="entry name" value="Prot_kinase_dom"/>
</dbReference>
<dbReference type="Pfam" id="PF25816">
    <property type="entry name" value="RamC_N"/>
    <property type="match status" value="1"/>
</dbReference>
<gene>
    <name evidence="2" type="ORF">HF992_03000</name>
</gene>
<dbReference type="Proteomes" id="UP000522720">
    <property type="component" value="Unassembled WGS sequence"/>
</dbReference>
<dbReference type="RefSeq" id="WP_168548573.1">
    <property type="nucleotide sequence ID" value="NZ_JAAXPR010000003.1"/>
</dbReference>
<dbReference type="AlphaFoldDB" id="A0A7X6MXN8"/>
<dbReference type="GO" id="GO:0004672">
    <property type="term" value="F:protein kinase activity"/>
    <property type="evidence" value="ECO:0007669"/>
    <property type="project" value="InterPro"/>
</dbReference>
<dbReference type="SUPFAM" id="SSF56112">
    <property type="entry name" value="Protein kinase-like (PK-like)"/>
    <property type="match status" value="1"/>
</dbReference>
<proteinExistence type="predicted"/>
<evidence type="ECO:0000313" key="3">
    <source>
        <dbReference type="Proteomes" id="UP000522720"/>
    </source>
</evidence>
<dbReference type="PROSITE" id="PS50011">
    <property type="entry name" value="PROTEIN_KINASE_DOM"/>
    <property type="match status" value="1"/>
</dbReference>
<comment type="caution">
    <text evidence="2">The sequence shown here is derived from an EMBL/GenBank/DDBJ whole genome shotgun (WGS) entry which is preliminary data.</text>
</comment>
<dbReference type="InterPro" id="IPR011009">
    <property type="entry name" value="Kinase-like_dom_sf"/>
</dbReference>
<protein>
    <recommendedName>
        <fullName evidence="1">Protein kinase domain-containing protein</fullName>
    </recommendedName>
</protein>
<organism evidence="2 3">
    <name type="scientific">Streptococcus ovuberis</name>
    <dbReference type="NCBI Taxonomy" id="1936207"/>
    <lineage>
        <taxon>Bacteria</taxon>
        <taxon>Bacillati</taxon>
        <taxon>Bacillota</taxon>
        <taxon>Bacilli</taxon>
        <taxon>Lactobacillales</taxon>
        <taxon>Streptococcaceae</taxon>
        <taxon>Streptococcus</taxon>
    </lineage>
</organism>
<keyword evidence="3" id="KW-1185">Reference proteome</keyword>
<evidence type="ECO:0000313" key="2">
    <source>
        <dbReference type="EMBL" id="NKZ19821.1"/>
    </source>
</evidence>
<dbReference type="GO" id="GO:0005524">
    <property type="term" value="F:ATP binding"/>
    <property type="evidence" value="ECO:0007669"/>
    <property type="project" value="InterPro"/>
</dbReference>
<evidence type="ECO:0000259" key="1">
    <source>
        <dbReference type="PROSITE" id="PS50011"/>
    </source>
</evidence>
<feature type="domain" description="Protein kinase" evidence="1">
    <location>
        <begin position="180"/>
        <end position="440"/>
    </location>
</feature>
<name>A0A7X6MXN8_9STRE</name>
<accession>A0A7X6MXN8</accession>
<dbReference type="EMBL" id="JAAXPR010000003">
    <property type="protein sequence ID" value="NKZ19821.1"/>
    <property type="molecule type" value="Genomic_DNA"/>
</dbReference>
<reference evidence="2 3" key="1">
    <citation type="submission" date="2020-04" db="EMBL/GenBank/DDBJ databases">
        <title>MicrobeNet Type strains.</title>
        <authorList>
            <person name="Nicholson A.C."/>
        </authorList>
    </citation>
    <scope>NUCLEOTIDE SEQUENCE [LARGE SCALE GENOMIC DNA]</scope>
    <source>
        <strain evidence="2 3">CCUG 69612</strain>
    </source>
</reference>
<dbReference type="Gene3D" id="1.10.510.10">
    <property type="entry name" value="Transferase(Phosphotransferase) domain 1"/>
    <property type="match status" value="1"/>
</dbReference>
<dbReference type="InterPro" id="IPR057929">
    <property type="entry name" value="RamC_N"/>
</dbReference>